<keyword evidence="2 5" id="KW-0812">Transmembrane</keyword>
<dbReference type="Pfam" id="PF00361">
    <property type="entry name" value="Proton_antipo_M"/>
    <property type="match status" value="1"/>
</dbReference>
<evidence type="ECO:0000313" key="8">
    <source>
        <dbReference type="EMBL" id="MBH9553836.1"/>
    </source>
</evidence>
<feature type="transmembrane region" description="Helical" evidence="5">
    <location>
        <begin position="415"/>
        <end position="435"/>
    </location>
</feature>
<dbReference type="EC" id="7.1.1.-" evidence="5"/>
<dbReference type="GO" id="GO:0008137">
    <property type="term" value="F:NADH dehydrogenase (ubiquinone) activity"/>
    <property type="evidence" value="ECO:0007669"/>
    <property type="project" value="InterPro"/>
</dbReference>
<dbReference type="PANTHER" id="PTHR22773">
    <property type="entry name" value="NADH DEHYDROGENASE"/>
    <property type="match status" value="1"/>
</dbReference>
<dbReference type="GO" id="GO:0048038">
    <property type="term" value="F:quinone binding"/>
    <property type="evidence" value="ECO:0007669"/>
    <property type="project" value="UniProtKB-KW"/>
</dbReference>
<feature type="transmembrane region" description="Helical" evidence="5">
    <location>
        <begin position="36"/>
        <end position="54"/>
    </location>
</feature>
<dbReference type="RefSeq" id="WP_198101453.1">
    <property type="nucleotide sequence ID" value="NZ_JAEDAL010000007.1"/>
</dbReference>
<sequence>MTNMNWSVMTPELLLLGMALFVAMVDLWVKDPARRVTYWLTQLTLLLVGGMHLQAFQAGGRFVAFQDLVSVDPLGHLLAGFAALVTAGVLLLSRPYAQARELLKGEFFTLSLFMVLGVCIMVSARHFLVVYLGLELMSLSLYALVALRRDHAVSTEAAMKYFVLGALASGFLLYGLSMMYGATGSLSIPQVFAVVTAGGLNQGVLVFGLVFIVAGLAFKLGAAPFHMWVPDVYQGAPTAVTLLIGTAPKLAAFAITIRLLVEGLFALAVDWQQMLLVLAVLSLVVGNVVAIAQSNIKRMLAYSGIAQMGFMLLALASGVVKGDALPAASAYSSALFYAVTYVLTTLGSFGMIMLLARQGHEAEQLSDFAGLAQRSPWFGGVMTLLMLSLAGIPMTVGFYAKLSVLQAMIATQEALYYQVAVAAVVLSLIGAYYYLRVIKVMWFDAPQDRQPIQAPWDVQALLTANGVAVLALGVLPAALMEACKQAIVGTLVG</sequence>
<keyword evidence="8" id="KW-0560">Oxidoreductase</keyword>
<feature type="transmembrane region" description="Helical" evidence="5">
    <location>
        <begin position="456"/>
        <end position="479"/>
    </location>
</feature>
<keyword evidence="5" id="KW-0874">Quinone</keyword>
<keyword evidence="5" id="KW-0830">Ubiquinone</keyword>
<gene>
    <name evidence="5 8" type="primary">nuoN</name>
    <name evidence="8" type="ORF">I7X43_13385</name>
</gene>
<comment type="catalytic activity">
    <reaction evidence="5">
        <text>a quinone + NADH + 5 H(+)(in) = a quinol + NAD(+) + 4 H(+)(out)</text>
        <dbReference type="Rhea" id="RHEA:57888"/>
        <dbReference type="ChEBI" id="CHEBI:15378"/>
        <dbReference type="ChEBI" id="CHEBI:24646"/>
        <dbReference type="ChEBI" id="CHEBI:57540"/>
        <dbReference type="ChEBI" id="CHEBI:57945"/>
        <dbReference type="ChEBI" id="CHEBI:132124"/>
    </reaction>
</comment>
<dbReference type="EMBL" id="JAEDAL010000007">
    <property type="protein sequence ID" value="MBH9553836.1"/>
    <property type="molecule type" value="Genomic_DNA"/>
</dbReference>
<dbReference type="HAMAP" id="MF_00445">
    <property type="entry name" value="NDH1_NuoN_1"/>
    <property type="match status" value="1"/>
</dbReference>
<accession>A0A931NFR9</accession>
<dbReference type="NCBIfam" id="NF004442">
    <property type="entry name" value="PRK05777.1-5"/>
    <property type="match status" value="1"/>
</dbReference>
<dbReference type="Proteomes" id="UP000620139">
    <property type="component" value="Unassembled WGS sequence"/>
</dbReference>
<dbReference type="InterPro" id="IPR001750">
    <property type="entry name" value="ND/Mrp_TM"/>
</dbReference>
<evidence type="ECO:0000256" key="3">
    <source>
        <dbReference type="ARBA" id="ARBA00022989"/>
    </source>
</evidence>
<feature type="transmembrane region" description="Helical" evidence="5">
    <location>
        <begin position="299"/>
        <end position="320"/>
    </location>
</feature>
<feature type="domain" description="NADH:quinone oxidoreductase/Mrp antiporter transmembrane" evidence="7">
    <location>
        <begin position="124"/>
        <end position="426"/>
    </location>
</feature>
<protein>
    <recommendedName>
        <fullName evidence="5">NADH-quinone oxidoreductase subunit N</fullName>
        <ecNumber evidence="5">7.1.1.-</ecNumber>
    </recommendedName>
    <alternativeName>
        <fullName evidence="5">NADH dehydrogenase I subunit N</fullName>
    </alternativeName>
    <alternativeName>
        <fullName evidence="5">NDH-1 subunit N</fullName>
    </alternativeName>
</protein>
<comment type="subunit">
    <text evidence="5">NDH-1 is composed of 14 different subunits. Subunits NuoA, H, J, K, L, M, N constitute the membrane sector of the complex.</text>
</comment>
<proteinExistence type="inferred from homology"/>
<keyword evidence="5" id="KW-1278">Translocase</keyword>
<dbReference type="InterPro" id="IPR010096">
    <property type="entry name" value="NADH-Q_OxRdtase_suN/2"/>
</dbReference>
<evidence type="ECO:0000256" key="2">
    <source>
        <dbReference type="ARBA" id="ARBA00022692"/>
    </source>
</evidence>
<feature type="transmembrane region" description="Helical" evidence="5">
    <location>
        <begin position="105"/>
        <end position="123"/>
    </location>
</feature>
<dbReference type="AlphaFoldDB" id="A0A931NFR9"/>
<feature type="transmembrane region" description="Helical" evidence="5">
    <location>
        <begin position="192"/>
        <end position="218"/>
    </location>
</feature>
<organism evidence="8 9">
    <name type="scientific">Inhella gelatinilytica</name>
    <dbReference type="NCBI Taxonomy" id="2795030"/>
    <lineage>
        <taxon>Bacteria</taxon>
        <taxon>Pseudomonadati</taxon>
        <taxon>Pseudomonadota</taxon>
        <taxon>Betaproteobacteria</taxon>
        <taxon>Burkholderiales</taxon>
        <taxon>Sphaerotilaceae</taxon>
        <taxon>Inhella</taxon>
    </lineage>
</organism>
<evidence type="ECO:0000256" key="5">
    <source>
        <dbReference type="HAMAP-Rule" id="MF_00445"/>
    </source>
</evidence>
<dbReference type="GO" id="GO:0005886">
    <property type="term" value="C:plasma membrane"/>
    <property type="evidence" value="ECO:0007669"/>
    <property type="project" value="UniProtKB-SubCell"/>
</dbReference>
<dbReference type="GO" id="GO:0042773">
    <property type="term" value="P:ATP synthesis coupled electron transport"/>
    <property type="evidence" value="ECO:0007669"/>
    <property type="project" value="InterPro"/>
</dbReference>
<dbReference type="NCBIfam" id="TIGR01770">
    <property type="entry name" value="NDH_I_N"/>
    <property type="match status" value="1"/>
</dbReference>
<comment type="function">
    <text evidence="5">NDH-1 shuttles electrons from NADH, via FMN and iron-sulfur (Fe-S) centers, to quinones in the respiratory chain. The immediate electron acceptor for the enzyme in this species is believed to be ubiquinone. Couples the redox reaction to proton translocation (for every two electrons transferred, four hydrogen ions are translocated across the cytoplasmic membrane), and thus conserves the redox energy in a proton gradient.</text>
</comment>
<feature type="transmembrane region" description="Helical" evidence="5">
    <location>
        <begin position="335"/>
        <end position="356"/>
    </location>
</feature>
<reference evidence="8" key="1">
    <citation type="submission" date="2020-12" db="EMBL/GenBank/DDBJ databases">
        <title>The genome sequence of Inhella sp. 4Y17.</title>
        <authorList>
            <person name="Liu Y."/>
        </authorList>
    </citation>
    <scope>NUCLEOTIDE SEQUENCE</scope>
    <source>
        <strain evidence="8">4Y10</strain>
    </source>
</reference>
<evidence type="ECO:0000259" key="7">
    <source>
        <dbReference type="Pfam" id="PF00361"/>
    </source>
</evidence>
<dbReference type="GO" id="GO:0012505">
    <property type="term" value="C:endomembrane system"/>
    <property type="evidence" value="ECO:0007669"/>
    <property type="project" value="UniProtKB-SubCell"/>
</dbReference>
<feature type="transmembrane region" description="Helical" evidence="5">
    <location>
        <begin position="159"/>
        <end position="180"/>
    </location>
</feature>
<evidence type="ECO:0000313" key="9">
    <source>
        <dbReference type="Proteomes" id="UP000620139"/>
    </source>
</evidence>
<feature type="transmembrane region" description="Helical" evidence="5">
    <location>
        <begin position="377"/>
        <end position="400"/>
    </location>
</feature>
<comment type="subcellular location">
    <subcellularLocation>
        <location evidence="5">Cell membrane</location>
        <topology evidence="5">Multi-pass membrane protein</topology>
    </subcellularLocation>
    <subcellularLocation>
        <location evidence="1">Endomembrane system</location>
        <topology evidence="1">Multi-pass membrane protein</topology>
    </subcellularLocation>
    <subcellularLocation>
        <location evidence="6">Membrane</location>
        <topology evidence="6">Multi-pass membrane protein</topology>
    </subcellularLocation>
</comment>
<evidence type="ECO:0000256" key="6">
    <source>
        <dbReference type="RuleBase" id="RU000320"/>
    </source>
</evidence>
<comment type="similarity">
    <text evidence="5">Belongs to the complex I subunit 2 family.</text>
</comment>
<comment type="caution">
    <text evidence="8">The sequence shown here is derived from an EMBL/GenBank/DDBJ whole genome shotgun (WGS) entry which is preliminary data.</text>
</comment>
<name>A0A931NFR9_9BURK</name>
<feature type="transmembrane region" description="Helical" evidence="5">
    <location>
        <begin position="6"/>
        <end position="29"/>
    </location>
</feature>
<evidence type="ECO:0000256" key="1">
    <source>
        <dbReference type="ARBA" id="ARBA00004127"/>
    </source>
</evidence>
<feature type="transmembrane region" description="Helical" evidence="5">
    <location>
        <begin position="74"/>
        <end position="93"/>
    </location>
</feature>
<dbReference type="PRINTS" id="PR01434">
    <property type="entry name" value="NADHDHGNASE5"/>
</dbReference>
<keyword evidence="4 5" id="KW-0472">Membrane</keyword>
<keyword evidence="3 5" id="KW-1133">Transmembrane helix</keyword>
<feature type="transmembrane region" description="Helical" evidence="5">
    <location>
        <begin position="129"/>
        <end position="147"/>
    </location>
</feature>
<keyword evidence="5" id="KW-1003">Cell membrane</keyword>
<keyword evidence="9" id="KW-1185">Reference proteome</keyword>
<evidence type="ECO:0000256" key="4">
    <source>
        <dbReference type="ARBA" id="ARBA00023136"/>
    </source>
</evidence>
<keyword evidence="5" id="KW-0520">NAD</keyword>
<feature type="transmembrane region" description="Helical" evidence="5">
    <location>
        <begin position="273"/>
        <end position="292"/>
    </location>
</feature>
<dbReference type="GO" id="GO:0050136">
    <property type="term" value="F:NADH dehydrogenase (quinone) (non-electrogenic) activity"/>
    <property type="evidence" value="ECO:0007669"/>
    <property type="project" value="UniProtKB-UniRule"/>
</dbReference>
<feature type="transmembrane region" description="Helical" evidence="5">
    <location>
        <begin position="239"/>
        <end position="261"/>
    </location>
</feature>
<keyword evidence="5" id="KW-0813">Transport</keyword>